<gene>
    <name evidence="2" type="ORF">J0X25_04310</name>
</gene>
<feature type="transmembrane region" description="Helical" evidence="1">
    <location>
        <begin position="45"/>
        <end position="68"/>
    </location>
</feature>
<evidence type="ECO:0000256" key="1">
    <source>
        <dbReference type="SAM" id="Phobius"/>
    </source>
</evidence>
<keyword evidence="1" id="KW-1133">Transmembrane helix</keyword>
<dbReference type="RefSeq" id="WP_207289915.1">
    <property type="nucleotide sequence ID" value="NZ_CP071462.1"/>
</dbReference>
<protein>
    <submittedName>
        <fullName evidence="2">Uncharacterized protein</fullName>
    </submittedName>
</protein>
<proteinExistence type="predicted"/>
<feature type="transmembrane region" description="Helical" evidence="1">
    <location>
        <begin position="12"/>
        <end position="33"/>
    </location>
</feature>
<dbReference type="Proteomes" id="UP000663203">
    <property type="component" value="Chromosome"/>
</dbReference>
<sequence>MADSGTRLIELAVLLFTLVAIGAAAVVVLETVTAPSLDVGHIPRWTAIAGLLLAVVAIALPASILFGWQSAREAAREEGARERRRS</sequence>
<keyword evidence="1" id="KW-0812">Transmembrane</keyword>
<dbReference type="KEGG" id="hakz:J0X25_04310"/>
<evidence type="ECO:0000313" key="3">
    <source>
        <dbReference type="Proteomes" id="UP000663203"/>
    </source>
</evidence>
<organism evidence="2 3">
    <name type="scientific">Haloterrigena alkaliphila</name>
    <dbReference type="NCBI Taxonomy" id="2816475"/>
    <lineage>
        <taxon>Archaea</taxon>
        <taxon>Methanobacteriati</taxon>
        <taxon>Methanobacteriota</taxon>
        <taxon>Stenosarchaea group</taxon>
        <taxon>Halobacteria</taxon>
        <taxon>Halobacteriales</taxon>
        <taxon>Natrialbaceae</taxon>
        <taxon>Haloterrigena</taxon>
    </lineage>
</organism>
<dbReference type="EMBL" id="CP071462">
    <property type="protein sequence ID" value="QSX00195.1"/>
    <property type="molecule type" value="Genomic_DNA"/>
</dbReference>
<keyword evidence="3" id="KW-1185">Reference proteome</keyword>
<dbReference type="AlphaFoldDB" id="A0A8A2VII4"/>
<reference evidence="2 3" key="1">
    <citation type="submission" date="2021-03" db="EMBL/GenBank/DDBJ databases">
        <title>Haloterrigena longa sp. nov. and Haloterrigena limicola sp. nov., extremely halophilic archaea isolated from a salt lake.</title>
        <authorList>
            <person name="Henglin C."/>
        </authorList>
    </citation>
    <scope>NUCLEOTIDE SEQUENCE [LARGE SCALE GENOMIC DNA]</scope>
    <source>
        <strain evidence="2 3">KZCA68</strain>
    </source>
</reference>
<dbReference type="GeneID" id="63186501"/>
<name>A0A8A2VII4_9EURY</name>
<evidence type="ECO:0000313" key="2">
    <source>
        <dbReference type="EMBL" id="QSX00195.1"/>
    </source>
</evidence>
<keyword evidence="1" id="KW-0472">Membrane</keyword>
<accession>A0A8A2VII4</accession>